<protein>
    <submittedName>
        <fullName evidence="8">Putative RNA binding protein YcfA, dsRBD-like fold, HicA-like mRNA interferase family</fullName>
    </submittedName>
</protein>
<dbReference type="GO" id="GO:0004519">
    <property type="term" value="F:endonuclease activity"/>
    <property type="evidence" value="ECO:0007669"/>
    <property type="project" value="UniProtKB-KW"/>
</dbReference>
<reference evidence="8 9" key="1">
    <citation type="submission" date="2017-01" db="EMBL/GenBank/DDBJ databases">
        <title>The cable genome- insights into the physiology and evolution of filamentous bacteria capable of sulfide oxidation via long distance electron transfer.</title>
        <authorList>
            <person name="Schreiber L."/>
            <person name="Bjerg J.T."/>
            <person name="Boggild A."/>
            <person name="Van De Vossenberg J."/>
            <person name="Meysman F."/>
            <person name="Nielsen L.P."/>
            <person name="Schramm A."/>
            <person name="Kjeldsen K.U."/>
        </authorList>
    </citation>
    <scope>NUCLEOTIDE SEQUENCE [LARGE SCALE GENOMIC DNA]</scope>
    <source>
        <strain evidence="8">MCF</strain>
    </source>
</reference>
<evidence type="ECO:0000256" key="5">
    <source>
        <dbReference type="ARBA" id="ARBA00022801"/>
    </source>
</evidence>
<evidence type="ECO:0000313" key="8">
    <source>
        <dbReference type="EMBL" id="RWX45139.1"/>
    </source>
</evidence>
<keyword evidence="6" id="KW-0694">RNA-binding</keyword>
<keyword evidence="2" id="KW-1277">Toxin-antitoxin system</keyword>
<name>A0A3S3SL50_9BACT</name>
<comment type="caution">
    <text evidence="8">The sequence shown here is derived from an EMBL/GenBank/DDBJ whole genome shotgun (WGS) entry which is preliminary data.</text>
</comment>
<organism evidence="8 9">
    <name type="scientific">Candidatus Electrothrix aarhusensis</name>
    <dbReference type="NCBI Taxonomy" id="1859131"/>
    <lineage>
        <taxon>Bacteria</taxon>
        <taxon>Pseudomonadati</taxon>
        <taxon>Thermodesulfobacteriota</taxon>
        <taxon>Desulfobulbia</taxon>
        <taxon>Desulfobulbales</taxon>
        <taxon>Desulfobulbaceae</taxon>
        <taxon>Candidatus Electrothrix</taxon>
    </lineage>
</organism>
<keyword evidence="7" id="KW-0346">Stress response</keyword>
<dbReference type="GO" id="GO:0016787">
    <property type="term" value="F:hydrolase activity"/>
    <property type="evidence" value="ECO:0007669"/>
    <property type="project" value="UniProtKB-KW"/>
</dbReference>
<dbReference type="InterPro" id="IPR038570">
    <property type="entry name" value="HicA_sf"/>
</dbReference>
<accession>A0A3S3SL50</accession>
<dbReference type="PANTHER" id="PTHR34873">
    <property type="entry name" value="SSR1766 PROTEIN"/>
    <property type="match status" value="1"/>
</dbReference>
<keyword evidence="5" id="KW-0378">Hydrolase</keyword>
<dbReference type="Pfam" id="PF07927">
    <property type="entry name" value="HicA_toxin"/>
    <property type="match status" value="1"/>
</dbReference>
<dbReference type="Proteomes" id="UP000287853">
    <property type="component" value="Unassembled WGS sequence"/>
</dbReference>
<keyword evidence="3" id="KW-0540">Nuclease</keyword>
<sequence>MSTFPSLTGKRLIKILRKFGFEVARIKGSHHFLIHKDGRCTVVPVHGNETTGRGLLVKILRDADLTKEELQEKL</sequence>
<dbReference type="EMBL" id="MTKO01000082">
    <property type="protein sequence ID" value="RWX45139.1"/>
    <property type="molecule type" value="Genomic_DNA"/>
</dbReference>
<evidence type="ECO:0000256" key="6">
    <source>
        <dbReference type="ARBA" id="ARBA00022884"/>
    </source>
</evidence>
<keyword evidence="4" id="KW-0255">Endonuclease</keyword>
<dbReference type="Gene3D" id="3.30.920.30">
    <property type="entry name" value="Hypothetical protein"/>
    <property type="match status" value="1"/>
</dbReference>
<evidence type="ECO:0000256" key="7">
    <source>
        <dbReference type="ARBA" id="ARBA00023016"/>
    </source>
</evidence>
<proteinExistence type="inferred from homology"/>
<gene>
    <name evidence="8" type="ORF">H206_01070</name>
</gene>
<dbReference type="PANTHER" id="PTHR34873:SF3">
    <property type="entry name" value="ADDICTION MODULE TOXIN, HICA FAMILY"/>
    <property type="match status" value="1"/>
</dbReference>
<comment type="similarity">
    <text evidence="1">Belongs to the HicA mRNA interferase family.</text>
</comment>
<dbReference type="AlphaFoldDB" id="A0A3S3SL50"/>
<dbReference type="SUPFAM" id="SSF54786">
    <property type="entry name" value="YcfA/nrd intein domain"/>
    <property type="match status" value="1"/>
</dbReference>
<evidence type="ECO:0000256" key="2">
    <source>
        <dbReference type="ARBA" id="ARBA00022649"/>
    </source>
</evidence>
<dbReference type="GO" id="GO:0003729">
    <property type="term" value="F:mRNA binding"/>
    <property type="evidence" value="ECO:0007669"/>
    <property type="project" value="InterPro"/>
</dbReference>
<evidence type="ECO:0000256" key="4">
    <source>
        <dbReference type="ARBA" id="ARBA00022759"/>
    </source>
</evidence>
<keyword evidence="9" id="KW-1185">Reference proteome</keyword>
<evidence type="ECO:0000313" key="9">
    <source>
        <dbReference type="Proteomes" id="UP000287853"/>
    </source>
</evidence>
<evidence type="ECO:0000256" key="3">
    <source>
        <dbReference type="ARBA" id="ARBA00022722"/>
    </source>
</evidence>
<evidence type="ECO:0000256" key="1">
    <source>
        <dbReference type="ARBA" id="ARBA00006620"/>
    </source>
</evidence>
<dbReference type="InterPro" id="IPR012933">
    <property type="entry name" value="HicA_mRNA_interferase"/>
</dbReference>